<organism evidence="1 2">
    <name type="scientific">Leptospira kobayashii</name>
    <dbReference type="NCBI Taxonomy" id="1917830"/>
    <lineage>
        <taxon>Bacteria</taxon>
        <taxon>Pseudomonadati</taxon>
        <taxon>Spirochaetota</taxon>
        <taxon>Spirochaetia</taxon>
        <taxon>Leptospirales</taxon>
        <taxon>Leptospiraceae</taxon>
        <taxon>Leptospira</taxon>
    </lineage>
</organism>
<sequence length="288" mass="29999">MRLSLIFEAAFNLFLEIPPMKPAKRNPSSLVSKKNLSIAFALLAIGFLAQCKKAEEDDNMPAIIALLAANGATTLTTACTTNVDGTVDSTLSKFTKASFPICKPASGIIKHYRIEGLKVSLSHLALSIYAGFPANYTAAPSNNSSGTSTLATGQFSFDFYSGSGSTSPVPGFSYATFGSSVKNLTSNGNTTTATPAGTSLIDFFSSAIDVCFDLTTSTPPRFTVWVTGQNGAVCKTKTNLTLGTAVVTESSWGSSTSALATQNSYFGISSNSGVTFTKIVTSSDSVLP</sequence>
<reference evidence="1 2" key="1">
    <citation type="submission" date="2021-08" db="EMBL/GenBank/DDBJ databases">
        <title>Complete genome sequence of Leptospira kobayashii strain E30.</title>
        <authorList>
            <person name="Nakao R."/>
            <person name="Nakamura S."/>
            <person name="Masuzawa T."/>
            <person name="Koizumi N."/>
        </authorList>
    </citation>
    <scope>NUCLEOTIDE SEQUENCE [LARGE SCALE GENOMIC DNA]</scope>
    <source>
        <strain evidence="1 2">E30</strain>
        <plasmid evidence="1 2">pE30-1</plasmid>
    </source>
</reference>
<accession>A0ABN6KM04</accession>
<evidence type="ECO:0000313" key="1">
    <source>
        <dbReference type="EMBL" id="BDA80939.1"/>
    </source>
</evidence>
<dbReference type="Proteomes" id="UP000245263">
    <property type="component" value="Plasmid pE30-1"/>
</dbReference>
<dbReference type="EMBL" id="AP025030">
    <property type="protein sequence ID" value="BDA80939.1"/>
    <property type="molecule type" value="Genomic_DNA"/>
</dbReference>
<protein>
    <recommendedName>
        <fullName evidence="3">Lipoprotein</fullName>
    </recommendedName>
</protein>
<proteinExistence type="predicted"/>
<evidence type="ECO:0000313" key="2">
    <source>
        <dbReference type="Proteomes" id="UP000245263"/>
    </source>
</evidence>
<geneLocation type="plasmid" evidence="1 2">
    <name>pE30-1</name>
</geneLocation>
<keyword evidence="1" id="KW-0614">Plasmid</keyword>
<evidence type="ECO:0008006" key="3">
    <source>
        <dbReference type="Google" id="ProtNLM"/>
    </source>
</evidence>
<keyword evidence="2" id="KW-1185">Reference proteome</keyword>
<gene>
    <name evidence="1" type="ORF">LPTSP3_g38690</name>
</gene>
<name>A0ABN6KM04_9LEPT</name>